<dbReference type="Gene3D" id="3.30.70.3040">
    <property type="match status" value="1"/>
</dbReference>
<evidence type="ECO:0000256" key="11">
    <source>
        <dbReference type="SAM" id="Phobius"/>
    </source>
</evidence>
<evidence type="ECO:0000256" key="3">
    <source>
        <dbReference type="ARBA" id="ARBA00021907"/>
    </source>
</evidence>
<evidence type="ECO:0000256" key="5">
    <source>
        <dbReference type="ARBA" id="ARBA00022618"/>
    </source>
</evidence>
<keyword evidence="8 10" id="KW-0472">Membrane</keyword>
<evidence type="ECO:0000256" key="7">
    <source>
        <dbReference type="ARBA" id="ARBA00022989"/>
    </source>
</evidence>
<feature type="domain" description="FtsX extracellular" evidence="13">
    <location>
        <begin position="58"/>
        <end position="152"/>
    </location>
</feature>
<keyword evidence="5 10" id="KW-0132">Cell division</keyword>
<dbReference type="GO" id="GO:0051301">
    <property type="term" value="P:cell division"/>
    <property type="evidence" value="ECO:0007669"/>
    <property type="project" value="UniProtKB-KW"/>
</dbReference>
<evidence type="ECO:0000256" key="9">
    <source>
        <dbReference type="ARBA" id="ARBA00023306"/>
    </source>
</evidence>
<evidence type="ECO:0000313" key="14">
    <source>
        <dbReference type="EMBL" id="SJZ38060.1"/>
    </source>
</evidence>
<dbReference type="OrthoDB" id="9813411at2"/>
<reference evidence="15" key="1">
    <citation type="submission" date="2017-02" db="EMBL/GenBank/DDBJ databases">
        <authorList>
            <person name="Varghese N."/>
            <person name="Submissions S."/>
        </authorList>
    </citation>
    <scope>NUCLEOTIDE SEQUENCE [LARGE SCALE GENOMIC DNA]</scope>
    <source>
        <strain evidence="15">ATCC 25662</strain>
    </source>
</reference>
<evidence type="ECO:0000259" key="13">
    <source>
        <dbReference type="Pfam" id="PF18075"/>
    </source>
</evidence>
<dbReference type="Pfam" id="PF02687">
    <property type="entry name" value="FtsX"/>
    <property type="match status" value="1"/>
</dbReference>
<dbReference type="Pfam" id="PF18075">
    <property type="entry name" value="FtsX_ECD"/>
    <property type="match status" value="1"/>
</dbReference>
<evidence type="ECO:0000256" key="4">
    <source>
        <dbReference type="ARBA" id="ARBA00022475"/>
    </source>
</evidence>
<dbReference type="RefSeq" id="WP_078710797.1">
    <property type="nucleotide sequence ID" value="NZ_FUWY01000001.1"/>
</dbReference>
<gene>
    <name evidence="14" type="ORF">SAMN02745191_0351</name>
</gene>
<dbReference type="AlphaFoldDB" id="A0A1T4K6J4"/>
<keyword evidence="6 11" id="KW-0812">Transmembrane</keyword>
<dbReference type="Proteomes" id="UP000243297">
    <property type="component" value="Unassembled WGS sequence"/>
</dbReference>
<dbReference type="STRING" id="118967.SAMN02745191_0351"/>
<feature type="transmembrane region" description="Helical" evidence="11">
    <location>
        <begin position="269"/>
        <end position="293"/>
    </location>
</feature>
<evidence type="ECO:0000256" key="1">
    <source>
        <dbReference type="ARBA" id="ARBA00004651"/>
    </source>
</evidence>
<dbReference type="InterPro" id="IPR058204">
    <property type="entry name" value="FtsX_firmicutes-type"/>
</dbReference>
<evidence type="ECO:0000256" key="10">
    <source>
        <dbReference type="PIRNR" id="PIRNR003097"/>
    </source>
</evidence>
<keyword evidence="4 10" id="KW-1003">Cell membrane</keyword>
<dbReference type="NCBIfam" id="NF038347">
    <property type="entry name" value="FtsX_Gpos"/>
    <property type="match status" value="1"/>
</dbReference>
<comment type="function">
    <text evidence="10">Part of the ABC transporter FtsEX involved in asymmetric cellular division facilitating the initiation of sporulation.</text>
</comment>
<name>A0A1T4K6J4_9FIRM</name>
<evidence type="ECO:0000256" key="2">
    <source>
        <dbReference type="ARBA" id="ARBA00007379"/>
    </source>
</evidence>
<keyword evidence="15" id="KW-1185">Reference proteome</keyword>
<organism evidence="14 15">
    <name type="scientific">Anaerorhabdus furcosa</name>
    <dbReference type="NCBI Taxonomy" id="118967"/>
    <lineage>
        <taxon>Bacteria</taxon>
        <taxon>Bacillati</taxon>
        <taxon>Bacillota</taxon>
        <taxon>Erysipelotrichia</taxon>
        <taxon>Erysipelotrichales</taxon>
        <taxon>Erysipelotrichaceae</taxon>
        <taxon>Anaerorhabdus</taxon>
    </lineage>
</organism>
<dbReference type="PANTHER" id="PTHR47755">
    <property type="entry name" value="CELL DIVISION PROTEIN FTSX"/>
    <property type="match status" value="1"/>
</dbReference>
<dbReference type="PIRSF" id="PIRSF003097">
    <property type="entry name" value="FtsX"/>
    <property type="match status" value="1"/>
</dbReference>
<comment type="subcellular location">
    <subcellularLocation>
        <location evidence="1">Cell membrane</location>
        <topology evidence="1">Multi-pass membrane protein</topology>
    </subcellularLocation>
</comment>
<feature type="domain" description="ABC3 transporter permease C-terminal" evidence="12">
    <location>
        <begin position="177"/>
        <end position="296"/>
    </location>
</feature>
<evidence type="ECO:0000259" key="12">
    <source>
        <dbReference type="Pfam" id="PF02687"/>
    </source>
</evidence>
<dbReference type="InterPro" id="IPR003838">
    <property type="entry name" value="ABC3_permease_C"/>
</dbReference>
<evidence type="ECO:0000256" key="8">
    <source>
        <dbReference type="ARBA" id="ARBA00023136"/>
    </source>
</evidence>
<dbReference type="PANTHER" id="PTHR47755:SF1">
    <property type="entry name" value="CELL DIVISION PROTEIN FTSX"/>
    <property type="match status" value="1"/>
</dbReference>
<keyword evidence="7 11" id="KW-1133">Transmembrane helix</keyword>
<proteinExistence type="inferred from homology"/>
<comment type="similarity">
    <text evidence="2 10">Belongs to the ABC-4 integral membrane protein family. FtsX subfamily.</text>
</comment>
<protein>
    <recommendedName>
        <fullName evidence="3 10">Cell division protein FtsX</fullName>
    </recommendedName>
</protein>
<dbReference type="InterPro" id="IPR040690">
    <property type="entry name" value="FtsX_ECD"/>
</dbReference>
<evidence type="ECO:0000313" key="15">
    <source>
        <dbReference type="Proteomes" id="UP000243297"/>
    </source>
</evidence>
<dbReference type="InterPro" id="IPR004513">
    <property type="entry name" value="FtsX"/>
</dbReference>
<feature type="transmembrane region" description="Helical" evidence="11">
    <location>
        <begin position="222"/>
        <end position="249"/>
    </location>
</feature>
<feature type="transmembrane region" description="Helical" evidence="11">
    <location>
        <begin position="171"/>
        <end position="190"/>
    </location>
</feature>
<feature type="transmembrane region" description="Helical" evidence="11">
    <location>
        <begin position="21"/>
        <end position="43"/>
    </location>
</feature>
<dbReference type="EMBL" id="FUWY01000001">
    <property type="protein sequence ID" value="SJZ38060.1"/>
    <property type="molecule type" value="Genomic_DNA"/>
</dbReference>
<keyword evidence="9 10" id="KW-0131">Cell cycle</keyword>
<sequence length="301" mass="33209">MFSRFIRHIKEGFFGVGRHAAMSISSASAVTITLIIISIFVIFTVNVNSMTNKIEGDVQISVMIDYNYESQENIDRIGLAIKELPGVDVVTFSSKEEELNFFIDSFTDEHEKEIFESYREDNPMHNAYYVKIKDGNDLQALKTQIDAIEGVANSNYGGESSVMLVDALGSVRTGGFVIVVALSLLAIFLIQNTIKVTILARANEIAIMRNVGAKNGFIRAPFVVEGMIIGALGAIIPIFATIFGYIFAYSKLNGILISSMFIMIPPHPFVLQISLLLVGVGMLVGLIGSFLSVTKYLRWKR</sequence>
<accession>A0A1T4K6J4</accession>
<dbReference type="GO" id="GO:0005886">
    <property type="term" value="C:plasma membrane"/>
    <property type="evidence" value="ECO:0007669"/>
    <property type="project" value="UniProtKB-SubCell"/>
</dbReference>
<evidence type="ECO:0000256" key="6">
    <source>
        <dbReference type="ARBA" id="ARBA00022692"/>
    </source>
</evidence>